<proteinExistence type="predicted"/>
<feature type="chain" id="PRO_5045959008" evidence="2">
    <location>
        <begin position="28"/>
        <end position="129"/>
    </location>
</feature>
<protein>
    <submittedName>
        <fullName evidence="3">Uncharacterized protein</fullName>
    </submittedName>
</protein>
<dbReference type="RefSeq" id="WP_290315280.1">
    <property type="nucleotide sequence ID" value="NZ_JAUFPN010000036.1"/>
</dbReference>
<feature type="region of interest" description="Disordered" evidence="1">
    <location>
        <begin position="32"/>
        <end position="88"/>
    </location>
</feature>
<keyword evidence="2" id="KW-0732">Signal</keyword>
<dbReference type="EMBL" id="JAUFPN010000036">
    <property type="protein sequence ID" value="MDN3563538.1"/>
    <property type="molecule type" value="Genomic_DNA"/>
</dbReference>
<keyword evidence="4" id="KW-1185">Reference proteome</keyword>
<evidence type="ECO:0000313" key="4">
    <source>
        <dbReference type="Proteomes" id="UP001529369"/>
    </source>
</evidence>
<sequence length="129" mass="12715">MIKNTSNLASLVAAGIATIFMANIALAQPMPGHHTGQSPAQVAPTIGSITGGGTSGAEMDHRTMGALSPSAVDRTGPTTGEGTSDATMDHSRMGMIQGLGVAAQVGPTSGGGTNDADISHGPNVGPPRR</sequence>
<dbReference type="Proteomes" id="UP001529369">
    <property type="component" value="Unassembled WGS sequence"/>
</dbReference>
<feature type="signal peptide" evidence="2">
    <location>
        <begin position="1"/>
        <end position="27"/>
    </location>
</feature>
<comment type="caution">
    <text evidence="3">The sequence shown here is derived from an EMBL/GenBank/DDBJ whole genome shotgun (WGS) entry which is preliminary data.</text>
</comment>
<accession>A0ABT8A1I1</accession>
<reference evidence="4" key="1">
    <citation type="journal article" date="2019" name="Int. J. Syst. Evol. Microbiol.">
        <title>The Global Catalogue of Microorganisms (GCM) 10K type strain sequencing project: providing services to taxonomists for standard genome sequencing and annotation.</title>
        <authorList>
            <consortium name="The Broad Institute Genomics Platform"/>
            <consortium name="The Broad Institute Genome Sequencing Center for Infectious Disease"/>
            <person name="Wu L."/>
            <person name="Ma J."/>
        </authorList>
    </citation>
    <scope>NUCLEOTIDE SEQUENCE [LARGE SCALE GENOMIC DNA]</scope>
    <source>
        <strain evidence="4">CECT 7131</strain>
    </source>
</reference>
<gene>
    <name evidence="3" type="ORF">QWZ14_04010</name>
</gene>
<evidence type="ECO:0000256" key="2">
    <source>
        <dbReference type="SAM" id="SignalP"/>
    </source>
</evidence>
<feature type="region of interest" description="Disordered" evidence="1">
    <location>
        <begin position="103"/>
        <end position="129"/>
    </location>
</feature>
<evidence type="ECO:0000256" key="1">
    <source>
        <dbReference type="SAM" id="MobiDB-lite"/>
    </source>
</evidence>
<organism evidence="3 4">
    <name type="scientific">Paeniroseomonas aquatica</name>
    <dbReference type="NCBI Taxonomy" id="373043"/>
    <lineage>
        <taxon>Bacteria</taxon>
        <taxon>Pseudomonadati</taxon>
        <taxon>Pseudomonadota</taxon>
        <taxon>Alphaproteobacteria</taxon>
        <taxon>Acetobacterales</taxon>
        <taxon>Acetobacteraceae</taxon>
        <taxon>Paeniroseomonas</taxon>
    </lineage>
</organism>
<feature type="compositionally biased region" description="Polar residues" evidence="1">
    <location>
        <begin position="76"/>
        <end position="86"/>
    </location>
</feature>
<evidence type="ECO:0000313" key="3">
    <source>
        <dbReference type="EMBL" id="MDN3563538.1"/>
    </source>
</evidence>
<name>A0ABT8A1I1_9PROT</name>